<dbReference type="Proteomes" id="UP000290545">
    <property type="component" value="Unassembled WGS sequence"/>
</dbReference>
<accession>A0A4Q1DBI0</accession>
<evidence type="ECO:0000313" key="4">
    <source>
        <dbReference type="Proteomes" id="UP000290545"/>
    </source>
</evidence>
<reference evidence="3 4" key="1">
    <citation type="submission" date="2019-01" db="EMBL/GenBank/DDBJ databases">
        <title>Filimonas sp. strain TTM-71.</title>
        <authorList>
            <person name="Chen W.-M."/>
        </authorList>
    </citation>
    <scope>NUCLEOTIDE SEQUENCE [LARGE SCALE GENOMIC DNA]</scope>
    <source>
        <strain evidence="3 4">TTM-71</strain>
    </source>
</reference>
<feature type="chain" id="PRO_5020179349" evidence="1">
    <location>
        <begin position="22"/>
        <end position="135"/>
    </location>
</feature>
<dbReference type="OrthoDB" id="1350465at2"/>
<protein>
    <submittedName>
        <fullName evidence="3">DUF2846 domain-containing protein</fullName>
    </submittedName>
</protein>
<sequence>MKTISVLLIALISLCSYKTFAQQKTGTICFIRANGYVGSMVNDKVYIDDSLVCKLKNKQYSIHTVPAGAHTVAVNPGGLSTQKRSTPLTITVEAGKTTYIDIAWADKVSCQELTANSATLKMQKLKQNNKCLSDK</sequence>
<evidence type="ECO:0000313" key="3">
    <source>
        <dbReference type="EMBL" id="RXK86824.1"/>
    </source>
</evidence>
<gene>
    <name evidence="3" type="ORF">ESB13_08515</name>
</gene>
<evidence type="ECO:0000259" key="2">
    <source>
        <dbReference type="Pfam" id="PF11008"/>
    </source>
</evidence>
<feature type="domain" description="DUF2846" evidence="2">
    <location>
        <begin position="24"/>
        <end position="103"/>
    </location>
</feature>
<keyword evidence="1" id="KW-0732">Signal</keyword>
<proteinExistence type="predicted"/>
<dbReference type="Pfam" id="PF11008">
    <property type="entry name" value="DUF2846"/>
    <property type="match status" value="1"/>
</dbReference>
<feature type="signal peptide" evidence="1">
    <location>
        <begin position="1"/>
        <end position="21"/>
    </location>
</feature>
<name>A0A4Q1DBI0_9BACT</name>
<organism evidence="3 4">
    <name type="scientific">Filimonas effusa</name>
    <dbReference type="NCBI Taxonomy" id="2508721"/>
    <lineage>
        <taxon>Bacteria</taxon>
        <taxon>Pseudomonadati</taxon>
        <taxon>Bacteroidota</taxon>
        <taxon>Chitinophagia</taxon>
        <taxon>Chitinophagales</taxon>
        <taxon>Chitinophagaceae</taxon>
        <taxon>Filimonas</taxon>
    </lineage>
</organism>
<dbReference type="AlphaFoldDB" id="A0A4Q1DBI0"/>
<dbReference type="EMBL" id="SDHZ01000001">
    <property type="protein sequence ID" value="RXK86824.1"/>
    <property type="molecule type" value="Genomic_DNA"/>
</dbReference>
<comment type="caution">
    <text evidence="3">The sequence shown here is derived from an EMBL/GenBank/DDBJ whole genome shotgun (WGS) entry which is preliminary data.</text>
</comment>
<evidence type="ECO:0000256" key="1">
    <source>
        <dbReference type="SAM" id="SignalP"/>
    </source>
</evidence>
<dbReference type="InterPro" id="IPR022548">
    <property type="entry name" value="DUF2846"/>
</dbReference>
<keyword evidence="4" id="KW-1185">Reference proteome</keyword>
<dbReference type="RefSeq" id="WP_129002573.1">
    <property type="nucleotide sequence ID" value="NZ_SDHZ01000001.1"/>
</dbReference>